<keyword evidence="2" id="KW-1185">Reference proteome</keyword>
<proteinExistence type="predicted"/>
<reference evidence="1" key="1">
    <citation type="submission" date="2020-08" db="EMBL/GenBank/DDBJ databases">
        <title>Whole genome shotgun sequence of Actinocatenispora sera NBRC 101916.</title>
        <authorList>
            <person name="Komaki H."/>
            <person name="Tamura T."/>
        </authorList>
    </citation>
    <scope>NUCLEOTIDE SEQUENCE</scope>
    <source>
        <strain evidence="1">NBRC 101916</strain>
    </source>
</reference>
<name>A0A810KTC0_9ACTN</name>
<dbReference type="EMBL" id="AP023354">
    <property type="protein sequence ID" value="BCJ26350.1"/>
    <property type="molecule type" value="Genomic_DNA"/>
</dbReference>
<evidence type="ECO:0000313" key="2">
    <source>
        <dbReference type="Proteomes" id="UP000680750"/>
    </source>
</evidence>
<sequence>MSVAREADPLCFLMGSRLSGNSRHVLPMRKQSKGRSTGTPIGVAGRALMRRRLGGAASPIQRCRAGAANDYPTAHDITRKARSHDCRCDRHDSVIRVAASTRGQVS</sequence>
<organism evidence="1 2">
    <name type="scientific">Actinocatenispora sera</name>
    <dbReference type="NCBI Taxonomy" id="390989"/>
    <lineage>
        <taxon>Bacteria</taxon>
        <taxon>Bacillati</taxon>
        <taxon>Actinomycetota</taxon>
        <taxon>Actinomycetes</taxon>
        <taxon>Micromonosporales</taxon>
        <taxon>Micromonosporaceae</taxon>
        <taxon>Actinocatenispora</taxon>
    </lineage>
</organism>
<evidence type="ECO:0000313" key="1">
    <source>
        <dbReference type="EMBL" id="BCJ26350.1"/>
    </source>
</evidence>
<accession>A0A810KTC0</accession>
<dbReference type="AlphaFoldDB" id="A0A810KTC0"/>
<dbReference type="Proteomes" id="UP000680750">
    <property type="component" value="Chromosome"/>
</dbReference>
<gene>
    <name evidence="1" type="ORF">Asera_04580</name>
</gene>
<protein>
    <submittedName>
        <fullName evidence="1">Uncharacterized protein</fullName>
    </submittedName>
</protein>
<dbReference type="KEGG" id="aser:Asera_04580"/>